<dbReference type="InterPro" id="IPR002347">
    <property type="entry name" value="SDR_fam"/>
</dbReference>
<evidence type="ECO:0000256" key="2">
    <source>
        <dbReference type="SAM" id="Phobius"/>
    </source>
</evidence>
<dbReference type="PRINTS" id="PR00081">
    <property type="entry name" value="GDHRDH"/>
</dbReference>
<dbReference type="PANTHER" id="PTHR43313:SF1">
    <property type="entry name" value="3BETA-HYDROXYSTEROID DEHYDROGENASE DHS-16"/>
    <property type="match status" value="1"/>
</dbReference>
<dbReference type="GO" id="GO:0008202">
    <property type="term" value="P:steroid metabolic process"/>
    <property type="evidence" value="ECO:0007669"/>
    <property type="project" value="TreeGrafter"/>
</dbReference>
<dbReference type="InterPro" id="IPR020904">
    <property type="entry name" value="Sc_DH/Rdtase_CS"/>
</dbReference>
<dbReference type="PRINTS" id="PR00080">
    <property type="entry name" value="SDRFAMILY"/>
</dbReference>
<keyword evidence="2" id="KW-0472">Membrane</keyword>
<dbReference type="AlphaFoldDB" id="W7TIX1"/>
<reference evidence="4 5" key="1">
    <citation type="journal article" date="2014" name="Mol. Plant">
        <title>Chromosome Scale Genome Assembly and Transcriptome Profiling of Nannochloropsis gaditana in Nitrogen Depletion.</title>
        <authorList>
            <person name="Corteggiani Carpinelli E."/>
            <person name="Telatin A."/>
            <person name="Vitulo N."/>
            <person name="Forcato C."/>
            <person name="D'Angelo M."/>
            <person name="Schiavon R."/>
            <person name="Vezzi A."/>
            <person name="Giacometti G.M."/>
            <person name="Morosinotto T."/>
            <person name="Valle G."/>
        </authorList>
    </citation>
    <scope>NUCLEOTIDE SEQUENCE [LARGE SCALE GENOMIC DNA]</scope>
    <source>
        <strain evidence="4 5">B-31</strain>
    </source>
</reference>
<proteinExistence type="inferred from homology"/>
<evidence type="ECO:0000313" key="5">
    <source>
        <dbReference type="Proteomes" id="UP000019335"/>
    </source>
</evidence>
<accession>W7TIX1</accession>
<dbReference type="PANTHER" id="PTHR43313">
    <property type="entry name" value="SHORT-CHAIN DEHYDROGENASE/REDUCTASE FAMILY 9C"/>
    <property type="match status" value="1"/>
</dbReference>
<organism evidence="4 5">
    <name type="scientific">Nannochloropsis gaditana</name>
    <dbReference type="NCBI Taxonomy" id="72520"/>
    <lineage>
        <taxon>Eukaryota</taxon>
        <taxon>Sar</taxon>
        <taxon>Stramenopiles</taxon>
        <taxon>Ochrophyta</taxon>
        <taxon>Eustigmatophyceae</taxon>
        <taxon>Eustigmatales</taxon>
        <taxon>Monodopsidaceae</taxon>
        <taxon>Nannochloropsis</taxon>
    </lineage>
</organism>
<dbReference type="Pfam" id="PF00106">
    <property type="entry name" value="adh_short"/>
    <property type="match status" value="1"/>
</dbReference>
<gene>
    <name evidence="4" type="ORF">Naga_101394g1</name>
</gene>
<comment type="similarity">
    <text evidence="1">Belongs to the short-chain dehydrogenases/reductases (SDR) family.</text>
</comment>
<feature type="domain" description="Ketoreductase" evidence="3">
    <location>
        <begin position="59"/>
        <end position="251"/>
    </location>
</feature>
<evidence type="ECO:0000313" key="4">
    <source>
        <dbReference type="EMBL" id="EWM25967.1"/>
    </source>
</evidence>
<dbReference type="SUPFAM" id="SSF51735">
    <property type="entry name" value="NAD(P)-binding Rossmann-fold domains"/>
    <property type="match status" value="1"/>
</dbReference>
<keyword evidence="2" id="KW-1133">Transmembrane helix</keyword>
<dbReference type="OrthoDB" id="1274115at2759"/>
<feature type="non-terminal residue" evidence="4">
    <location>
        <position position="317"/>
    </location>
</feature>
<name>W7TIX1_9STRA</name>
<dbReference type="EMBL" id="AZIL01000808">
    <property type="protein sequence ID" value="EWM25967.1"/>
    <property type="molecule type" value="Genomic_DNA"/>
</dbReference>
<dbReference type="Proteomes" id="UP000019335">
    <property type="component" value="Chromosome 10"/>
</dbReference>
<dbReference type="InterPro" id="IPR057326">
    <property type="entry name" value="KR_dom"/>
</dbReference>
<evidence type="ECO:0000259" key="3">
    <source>
        <dbReference type="SMART" id="SM00822"/>
    </source>
</evidence>
<dbReference type="PROSITE" id="PS00061">
    <property type="entry name" value="ADH_SHORT"/>
    <property type="match status" value="1"/>
</dbReference>
<protein>
    <submittedName>
        <fullName evidence="4">Short-chain dehydrogenase reductase sdr</fullName>
    </submittedName>
</protein>
<comment type="caution">
    <text evidence="4">The sequence shown here is derived from an EMBL/GenBank/DDBJ whole genome shotgun (WGS) entry which is preliminary data.</text>
</comment>
<keyword evidence="2" id="KW-0812">Transmembrane</keyword>
<sequence>MHASHLNLTLPPQGMELPPLEVVIKLILLQLCGTLLLFLLIRQCFVWKGRKYFPPLTSGSVLLTGTSSGIGRTAAVYLAQRGFTVLAGVRKESDAQALRDLGVSGIHPVIIDVAKASSVEACRQHVLSLLDAKTVPPLVGVVNNAGLLQDATVEFHDMAQMRHMFEVNYFGLISVSSAFLPLLRRPPGSSSPHPNHQGRLINIGSVSGKVSFPRYGAYAASKHAVEAVTDSLRAELDPAGVSVSLVQPGFCRTELFIRGVVREKKEAHAAGQQIVSRGGGGAWRGERGREGGTVERRWCGGMLEVGRFWERGGGGGG</sequence>
<keyword evidence="5" id="KW-1185">Reference proteome</keyword>
<dbReference type="SMART" id="SM00822">
    <property type="entry name" value="PKS_KR"/>
    <property type="match status" value="1"/>
</dbReference>
<dbReference type="GO" id="GO:0016491">
    <property type="term" value="F:oxidoreductase activity"/>
    <property type="evidence" value="ECO:0007669"/>
    <property type="project" value="TreeGrafter"/>
</dbReference>
<dbReference type="InterPro" id="IPR036291">
    <property type="entry name" value="NAD(P)-bd_dom_sf"/>
</dbReference>
<evidence type="ECO:0000256" key="1">
    <source>
        <dbReference type="RuleBase" id="RU000363"/>
    </source>
</evidence>
<dbReference type="Gene3D" id="3.40.50.720">
    <property type="entry name" value="NAD(P)-binding Rossmann-like Domain"/>
    <property type="match status" value="1"/>
</dbReference>
<feature type="transmembrane region" description="Helical" evidence="2">
    <location>
        <begin position="22"/>
        <end position="41"/>
    </location>
</feature>